<protein>
    <recommendedName>
        <fullName evidence="5">Metallo-beta-lactamase domain-containing protein</fullName>
    </recommendedName>
</protein>
<reference evidence="6" key="1">
    <citation type="submission" date="2023-06" db="EMBL/GenBank/DDBJ databases">
        <title>Genome-scale phylogeny and comparative genomics of the fungal order Sordariales.</title>
        <authorList>
            <consortium name="Lawrence Berkeley National Laboratory"/>
            <person name="Hensen N."/>
            <person name="Bonometti L."/>
            <person name="Westerberg I."/>
            <person name="Brannstrom I.O."/>
            <person name="Guillou S."/>
            <person name="Cros-Aarteil S."/>
            <person name="Calhoun S."/>
            <person name="Haridas S."/>
            <person name="Kuo A."/>
            <person name="Mondo S."/>
            <person name="Pangilinan J."/>
            <person name="Riley R."/>
            <person name="LaButti K."/>
            <person name="Andreopoulos B."/>
            <person name="Lipzen A."/>
            <person name="Chen C."/>
            <person name="Yanf M."/>
            <person name="Daum C."/>
            <person name="Ng V."/>
            <person name="Clum A."/>
            <person name="Steindorff A."/>
            <person name="Ohm R."/>
            <person name="Martin F."/>
            <person name="Silar P."/>
            <person name="Natvig D."/>
            <person name="Lalanne C."/>
            <person name="Gautier V."/>
            <person name="Ament-velasquez S.L."/>
            <person name="Kruys A."/>
            <person name="Hutchinson M.I."/>
            <person name="Powell A.J."/>
            <person name="Barry K."/>
            <person name="Miller A.N."/>
            <person name="Grigoriev I.V."/>
            <person name="Debuchy R."/>
            <person name="Gladieux P."/>
            <person name="Thoren M.H."/>
            <person name="Johannesson H."/>
        </authorList>
    </citation>
    <scope>NUCLEOTIDE SEQUENCE</scope>
    <source>
        <strain evidence="6">SMH3391-2</strain>
    </source>
</reference>
<dbReference type="EMBL" id="JAULSR010000001">
    <property type="protein sequence ID" value="KAK0636980.1"/>
    <property type="molecule type" value="Genomic_DNA"/>
</dbReference>
<dbReference type="Gene3D" id="3.60.15.10">
    <property type="entry name" value="Ribonuclease Z/Hydroxyacylglutathione hydrolase-like"/>
    <property type="match status" value="1"/>
</dbReference>
<dbReference type="AlphaFoldDB" id="A0AA40CG35"/>
<dbReference type="InterPro" id="IPR051013">
    <property type="entry name" value="MBL_superfamily_lactonases"/>
</dbReference>
<comment type="similarity">
    <text evidence="1">Belongs to the metallo-beta-lactamase superfamily.</text>
</comment>
<proteinExistence type="inferred from homology"/>
<evidence type="ECO:0000256" key="3">
    <source>
        <dbReference type="ARBA" id="ARBA00022801"/>
    </source>
</evidence>
<dbReference type="PANTHER" id="PTHR42978:SF5">
    <property type="entry name" value="METALLO-BETA-LACTAMASE DOMAIN-CONTAINING PROTEIN"/>
    <property type="match status" value="1"/>
</dbReference>
<name>A0AA40CG35_9PEZI</name>
<evidence type="ECO:0000256" key="4">
    <source>
        <dbReference type="ARBA" id="ARBA00022833"/>
    </source>
</evidence>
<keyword evidence="2" id="KW-0479">Metal-binding</keyword>
<evidence type="ECO:0000256" key="1">
    <source>
        <dbReference type="ARBA" id="ARBA00007749"/>
    </source>
</evidence>
<gene>
    <name evidence="6" type="ORF">B0T17DRAFT_520392</name>
</gene>
<comment type="caution">
    <text evidence="6">The sequence shown here is derived from an EMBL/GenBank/DDBJ whole genome shotgun (WGS) entry which is preliminary data.</text>
</comment>
<dbReference type="GO" id="GO:0046872">
    <property type="term" value="F:metal ion binding"/>
    <property type="evidence" value="ECO:0007669"/>
    <property type="project" value="UniProtKB-KW"/>
</dbReference>
<feature type="domain" description="Metallo-beta-lactamase" evidence="5">
    <location>
        <begin position="25"/>
        <end position="83"/>
    </location>
</feature>
<keyword evidence="3" id="KW-0378">Hydrolase</keyword>
<evidence type="ECO:0000313" key="6">
    <source>
        <dbReference type="EMBL" id="KAK0636980.1"/>
    </source>
</evidence>
<sequence length="277" mass="29867">MIKSITAVVNPDNRDIAQMLTEDEGGLGIKPKDVEAVIWSHSHFDHVGDPSTFPTTTDLVVGPGVKAASWPGWPSNPEGKVLDADAEGRVVREVRFGDEDGQGGLMIGRFRAMDYFGDGSFYLLDAPGHAVGHMCGLARVTPSSAAGGSSFVFMGADGCHHAGVLRPTEYLPLPGTVGSCPGALLQQLHPHGSAVRPFFSVSPQLFPDHETALETVRKMEEIDASEDILVVIAHDLSLRGQIDFYPKDINGWKKTAVRDKTRWLFCRDFEGGIEGNG</sequence>
<keyword evidence="4" id="KW-0862">Zinc</keyword>
<accession>A0AA40CG35</accession>
<dbReference type="PANTHER" id="PTHR42978">
    <property type="entry name" value="QUORUM-QUENCHING LACTONASE YTNP-RELATED-RELATED"/>
    <property type="match status" value="1"/>
</dbReference>
<evidence type="ECO:0000313" key="7">
    <source>
        <dbReference type="Proteomes" id="UP001174934"/>
    </source>
</evidence>
<dbReference type="Proteomes" id="UP001174934">
    <property type="component" value="Unassembled WGS sequence"/>
</dbReference>
<evidence type="ECO:0000256" key="2">
    <source>
        <dbReference type="ARBA" id="ARBA00022723"/>
    </source>
</evidence>
<dbReference type="SUPFAM" id="SSF56281">
    <property type="entry name" value="Metallo-hydrolase/oxidoreductase"/>
    <property type="match status" value="1"/>
</dbReference>
<dbReference type="InterPro" id="IPR001279">
    <property type="entry name" value="Metallo-B-lactamas"/>
</dbReference>
<organism evidence="6 7">
    <name type="scientific">Bombardia bombarda</name>
    <dbReference type="NCBI Taxonomy" id="252184"/>
    <lineage>
        <taxon>Eukaryota</taxon>
        <taxon>Fungi</taxon>
        <taxon>Dikarya</taxon>
        <taxon>Ascomycota</taxon>
        <taxon>Pezizomycotina</taxon>
        <taxon>Sordariomycetes</taxon>
        <taxon>Sordariomycetidae</taxon>
        <taxon>Sordariales</taxon>
        <taxon>Lasiosphaeriaceae</taxon>
        <taxon>Bombardia</taxon>
    </lineage>
</organism>
<dbReference type="GO" id="GO:0016787">
    <property type="term" value="F:hydrolase activity"/>
    <property type="evidence" value="ECO:0007669"/>
    <property type="project" value="UniProtKB-KW"/>
</dbReference>
<keyword evidence="7" id="KW-1185">Reference proteome</keyword>
<dbReference type="Pfam" id="PF00753">
    <property type="entry name" value="Lactamase_B"/>
    <property type="match status" value="1"/>
</dbReference>
<dbReference type="InterPro" id="IPR036866">
    <property type="entry name" value="RibonucZ/Hydroxyglut_hydro"/>
</dbReference>
<dbReference type="CDD" id="cd07730">
    <property type="entry name" value="metallo-hydrolase-like_MBL-fold"/>
    <property type="match status" value="1"/>
</dbReference>
<feature type="non-terminal residue" evidence="6">
    <location>
        <position position="277"/>
    </location>
</feature>
<evidence type="ECO:0000259" key="5">
    <source>
        <dbReference type="Pfam" id="PF00753"/>
    </source>
</evidence>